<proteinExistence type="predicted"/>
<dbReference type="CDD" id="cd14744">
    <property type="entry name" value="PAAR_CT_2"/>
    <property type="match status" value="1"/>
</dbReference>
<organism evidence="1 2">
    <name type="scientific">Pseudoduganella armeniaca</name>
    <dbReference type="NCBI Taxonomy" id="2072590"/>
    <lineage>
        <taxon>Bacteria</taxon>
        <taxon>Pseudomonadati</taxon>
        <taxon>Pseudomonadota</taxon>
        <taxon>Betaproteobacteria</taxon>
        <taxon>Burkholderiales</taxon>
        <taxon>Oxalobacteraceae</taxon>
        <taxon>Telluria group</taxon>
        <taxon>Pseudoduganella</taxon>
    </lineage>
</organism>
<dbReference type="Proteomes" id="UP000240505">
    <property type="component" value="Chromosome"/>
</dbReference>
<dbReference type="InterPro" id="IPR008727">
    <property type="entry name" value="PAAR_motif"/>
</dbReference>
<reference evidence="1 2" key="1">
    <citation type="submission" date="2018-03" db="EMBL/GenBank/DDBJ databases">
        <title>Massilia armeniaca sp. nov., isolated from desert soil.</title>
        <authorList>
            <person name="Huang H."/>
            <person name="Ren M."/>
        </authorList>
    </citation>
    <scope>NUCLEOTIDE SEQUENCE [LARGE SCALE GENOMIC DNA]</scope>
    <source>
        <strain evidence="1 2">ZMN-3</strain>
    </source>
</reference>
<dbReference type="Gene3D" id="2.60.200.60">
    <property type="match status" value="1"/>
</dbReference>
<evidence type="ECO:0000313" key="1">
    <source>
        <dbReference type="EMBL" id="AVR97711.1"/>
    </source>
</evidence>
<dbReference type="OrthoDB" id="197187at2"/>
<dbReference type="EMBL" id="CP028324">
    <property type="protein sequence ID" value="AVR97711.1"/>
    <property type="molecule type" value="Genomic_DNA"/>
</dbReference>
<evidence type="ECO:0008006" key="3">
    <source>
        <dbReference type="Google" id="ProtNLM"/>
    </source>
</evidence>
<protein>
    <recommendedName>
        <fullName evidence="3">PAAR domain-containing protein</fullName>
    </recommendedName>
</protein>
<dbReference type="AlphaFoldDB" id="A0A2R4CDI8"/>
<sequence length="88" mass="8944">MPNVIRLGDPTSHGGKVVSVAATHFTVGGIAVARVGDLCICPIKGHEVCTIAEGSSVHAIDGVPVAYDGHKTSCGATLISTIDNFNES</sequence>
<accession>A0A2R4CDI8</accession>
<keyword evidence="2" id="KW-1185">Reference proteome</keyword>
<gene>
    <name evidence="1" type="ORF">C9I28_20280</name>
</gene>
<dbReference type="Pfam" id="PF05488">
    <property type="entry name" value="PAAR_motif"/>
    <property type="match status" value="1"/>
</dbReference>
<dbReference type="KEGG" id="masz:C9I28_20280"/>
<dbReference type="RefSeq" id="WP_107143052.1">
    <property type="nucleotide sequence ID" value="NZ_CP028324.1"/>
</dbReference>
<name>A0A2R4CDI8_9BURK</name>
<evidence type="ECO:0000313" key="2">
    <source>
        <dbReference type="Proteomes" id="UP000240505"/>
    </source>
</evidence>